<keyword evidence="4" id="KW-1185">Reference proteome</keyword>
<dbReference type="Gene3D" id="3.10.20.90">
    <property type="entry name" value="Phosphatidylinositol 3-kinase Catalytic Subunit, Chain A, domain 1"/>
    <property type="match status" value="1"/>
</dbReference>
<evidence type="ECO:0000259" key="2">
    <source>
        <dbReference type="PROSITE" id="PS50053"/>
    </source>
</evidence>
<dbReference type="AlphaFoldDB" id="X6NCK8"/>
<gene>
    <name evidence="3" type="ORF">RFI_13116</name>
</gene>
<dbReference type="Proteomes" id="UP000023152">
    <property type="component" value="Unassembled WGS sequence"/>
</dbReference>
<comment type="caution">
    <text evidence="3">The sequence shown here is derived from an EMBL/GenBank/DDBJ whole genome shotgun (WGS) entry which is preliminary data.</text>
</comment>
<dbReference type="InterPro" id="IPR029071">
    <property type="entry name" value="Ubiquitin-like_domsf"/>
</dbReference>
<reference evidence="3 4" key="1">
    <citation type="journal article" date="2013" name="Curr. Biol.">
        <title>The Genome of the Foraminiferan Reticulomyxa filosa.</title>
        <authorList>
            <person name="Glockner G."/>
            <person name="Hulsmann N."/>
            <person name="Schleicher M."/>
            <person name="Noegel A.A."/>
            <person name="Eichinger L."/>
            <person name="Gallinger C."/>
            <person name="Pawlowski J."/>
            <person name="Sierra R."/>
            <person name="Euteneuer U."/>
            <person name="Pillet L."/>
            <person name="Moustafa A."/>
            <person name="Platzer M."/>
            <person name="Groth M."/>
            <person name="Szafranski K."/>
            <person name="Schliwa M."/>
        </authorList>
    </citation>
    <scope>NUCLEOTIDE SEQUENCE [LARGE SCALE GENOMIC DNA]</scope>
</reference>
<dbReference type="InterPro" id="IPR000626">
    <property type="entry name" value="Ubiquitin-like_dom"/>
</dbReference>
<dbReference type="PROSITE" id="PS50053">
    <property type="entry name" value="UBIQUITIN_2"/>
    <property type="match status" value="1"/>
</dbReference>
<feature type="region of interest" description="Disordered" evidence="1">
    <location>
        <begin position="164"/>
        <end position="203"/>
    </location>
</feature>
<evidence type="ECO:0000313" key="3">
    <source>
        <dbReference type="EMBL" id="ETO24045.1"/>
    </source>
</evidence>
<accession>X6NCK8</accession>
<organism evidence="3 4">
    <name type="scientific">Reticulomyxa filosa</name>
    <dbReference type="NCBI Taxonomy" id="46433"/>
    <lineage>
        <taxon>Eukaryota</taxon>
        <taxon>Sar</taxon>
        <taxon>Rhizaria</taxon>
        <taxon>Retaria</taxon>
        <taxon>Foraminifera</taxon>
        <taxon>Monothalamids</taxon>
        <taxon>Reticulomyxidae</taxon>
        <taxon>Reticulomyxa</taxon>
    </lineage>
</organism>
<dbReference type="EMBL" id="ASPP01009490">
    <property type="protein sequence ID" value="ETO24045.1"/>
    <property type="molecule type" value="Genomic_DNA"/>
</dbReference>
<dbReference type="Pfam" id="PF00240">
    <property type="entry name" value="ubiquitin"/>
    <property type="match status" value="1"/>
</dbReference>
<proteinExistence type="predicted"/>
<dbReference type="SUPFAM" id="SSF54236">
    <property type="entry name" value="Ubiquitin-like"/>
    <property type="match status" value="1"/>
</dbReference>
<dbReference type="CDD" id="cd17039">
    <property type="entry name" value="Ubl_ubiquitin_like"/>
    <property type="match status" value="1"/>
</dbReference>
<protein>
    <recommendedName>
        <fullName evidence="2">Ubiquitin-like domain-containing protein</fullName>
    </recommendedName>
</protein>
<feature type="domain" description="Ubiquitin-like" evidence="2">
    <location>
        <begin position="229"/>
        <end position="302"/>
    </location>
</feature>
<feature type="compositionally biased region" description="Basic and acidic residues" evidence="1">
    <location>
        <begin position="167"/>
        <end position="197"/>
    </location>
</feature>
<name>X6NCK8_RETFI</name>
<evidence type="ECO:0000313" key="4">
    <source>
        <dbReference type="Proteomes" id="UP000023152"/>
    </source>
</evidence>
<evidence type="ECO:0000256" key="1">
    <source>
        <dbReference type="SAM" id="MobiDB-lite"/>
    </source>
</evidence>
<sequence length="399" mass="45145">MQSEIKITIPSKNWGANVLAGNKKQLWIKSHAWNEQEVTKLVTFVEANGIKGCELLEMSSGDIEKDLECTKGIAEELHRLINIYNKNVENWTPLELSSVVESLNIVADADLRKSAATYIDRNGVIASEFKKWSGDDFKKKMGIEKGVLWLVRLSKYIDALSTNKTSTNDKEKDTGSENESEREKQREKDRKKEEEKKRSQRKIRTLAAKVPRSVFDDAKETLSSFFPIIRTPKGEGVLLRSSVTPDTTVKELRLLISEQLIQDGKKLQLLFNSQILVDDKTLAFYHIVNSQCIISTASKVAGGSKMAEGRVLNLKNPLIHVTDKPDCITYDSDADYPRAVNPNKEDDLFLLYSIKIALFEKNEKLADIYCPLPECNQVWDWTLVATVANLTAKKTYGIR</sequence>